<dbReference type="InterPro" id="IPR007272">
    <property type="entry name" value="Sulf_transp_TsuA/YedE"/>
</dbReference>
<keyword evidence="1" id="KW-0812">Transmembrane</keyword>
<feature type="transmembrane region" description="Helical" evidence="1">
    <location>
        <begin position="158"/>
        <end position="179"/>
    </location>
</feature>
<proteinExistence type="predicted"/>
<protein>
    <submittedName>
        <fullName evidence="2">Uncharacterized protein</fullName>
    </submittedName>
</protein>
<keyword evidence="1" id="KW-0472">Membrane</keyword>
<keyword evidence="3" id="KW-1185">Reference proteome</keyword>
<sequence>MSSSKIQELKKNRQLNYKGKKNQLKYGLIFIMIVSFIYLYLFRNNFIYSIIWLLGLFIGFTLQKSRFCFTASFRDPIMVGSTSIFKAVIIAFIISTVGFAIIQYKSLGGNIDTDIMKIPGQIAPVGVHTALGAILFGIGMVIAGGCASGTLMRIGEGFILQLIVLIGFVIGTLLGARHFEFWDKLFISKSPAIYIPHYLGFPLSITIQILVLIILYYIADWYDKNNNMMAM</sequence>
<name>A0A1M6MYC6_PARC5</name>
<feature type="transmembrane region" description="Helical" evidence="1">
    <location>
        <begin position="46"/>
        <end position="62"/>
    </location>
</feature>
<feature type="transmembrane region" description="Helical" evidence="1">
    <location>
        <begin position="23"/>
        <end position="40"/>
    </location>
</feature>
<feature type="transmembrane region" description="Helical" evidence="1">
    <location>
        <begin position="199"/>
        <end position="219"/>
    </location>
</feature>
<evidence type="ECO:0000313" key="2">
    <source>
        <dbReference type="EMBL" id="SHJ88455.1"/>
    </source>
</evidence>
<dbReference type="Pfam" id="PF04143">
    <property type="entry name" value="Sulf_transp"/>
    <property type="match status" value="1"/>
</dbReference>
<dbReference type="STRING" id="1121301.SAMN02745912_01485"/>
<dbReference type="EMBL" id="FRAG01000013">
    <property type="protein sequence ID" value="SHJ88455.1"/>
    <property type="molecule type" value="Genomic_DNA"/>
</dbReference>
<dbReference type="AlphaFoldDB" id="A0A1M6MYC6"/>
<feature type="transmembrane region" description="Helical" evidence="1">
    <location>
        <begin position="122"/>
        <end position="146"/>
    </location>
</feature>
<evidence type="ECO:0000313" key="3">
    <source>
        <dbReference type="Proteomes" id="UP000184465"/>
    </source>
</evidence>
<keyword evidence="1" id="KW-1133">Transmembrane helix</keyword>
<organism evidence="2 3">
    <name type="scientific">Paramaledivibacter caminithermalis (strain DSM 15212 / CIP 107654 / DViRD3)</name>
    <name type="common">Clostridium caminithermale</name>
    <dbReference type="NCBI Taxonomy" id="1121301"/>
    <lineage>
        <taxon>Bacteria</taxon>
        <taxon>Bacillati</taxon>
        <taxon>Bacillota</taxon>
        <taxon>Clostridia</taxon>
        <taxon>Peptostreptococcales</taxon>
        <taxon>Caminicellaceae</taxon>
        <taxon>Paramaledivibacter</taxon>
    </lineage>
</organism>
<evidence type="ECO:0000256" key="1">
    <source>
        <dbReference type="SAM" id="Phobius"/>
    </source>
</evidence>
<accession>A0A1M6MYC6</accession>
<dbReference type="Proteomes" id="UP000184465">
    <property type="component" value="Unassembled WGS sequence"/>
</dbReference>
<reference evidence="2 3" key="1">
    <citation type="submission" date="2016-11" db="EMBL/GenBank/DDBJ databases">
        <authorList>
            <person name="Jaros S."/>
            <person name="Januszkiewicz K."/>
            <person name="Wedrychowicz H."/>
        </authorList>
    </citation>
    <scope>NUCLEOTIDE SEQUENCE [LARGE SCALE GENOMIC DNA]</scope>
    <source>
        <strain evidence="2 3">DSM 15212</strain>
    </source>
</reference>
<gene>
    <name evidence="2" type="ORF">SAMN02745912_01485</name>
</gene>
<feature type="transmembrane region" description="Helical" evidence="1">
    <location>
        <begin position="83"/>
        <end position="102"/>
    </location>
</feature>